<accession>A0AAN6VXI7</accession>
<reference evidence="3" key="2">
    <citation type="submission" date="2023-05" db="EMBL/GenBank/DDBJ databases">
        <authorList>
            <consortium name="Lawrence Berkeley National Laboratory"/>
            <person name="Steindorff A."/>
            <person name="Hensen N."/>
            <person name="Bonometti L."/>
            <person name="Westerberg I."/>
            <person name="Brannstrom I.O."/>
            <person name="Guillou S."/>
            <person name="Cros-Aarteil S."/>
            <person name="Calhoun S."/>
            <person name="Haridas S."/>
            <person name="Kuo A."/>
            <person name="Mondo S."/>
            <person name="Pangilinan J."/>
            <person name="Riley R."/>
            <person name="Labutti K."/>
            <person name="Andreopoulos B."/>
            <person name="Lipzen A."/>
            <person name="Chen C."/>
            <person name="Yanf M."/>
            <person name="Daum C."/>
            <person name="Ng V."/>
            <person name="Clum A."/>
            <person name="Ohm R."/>
            <person name="Martin F."/>
            <person name="Silar P."/>
            <person name="Natvig D."/>
            <person name="Lalanne C."/>
            <person name="Gautier V."/>
            <person name="Ament-Velasquez S.L."/>
            <person name="Kruys A."/>
            <person name="Hutchinson M.I."/>
            <person name="Powell A.J."/>
            <person name="Barry K."/>
            <person name="Miller A.N."/>
            <person name="Grigoriev I.V."/>
            <person name="Debuchy R."/>
            <person name="Gladieux P."/>
            <person name="Thoren M.H."/>
            <person name="Johannesson H."/>
        </authorList>
    </citation>
    <scope>NUCLEOTIDE SEQUENCE</scope>
    <source>
        <strain evidence="3">CBS 892.96</strain>
    </source>
</reference>
<feature type="compositionally biased region" description="Polar residues" evidence="2">
    <location>
        <begin position="210"/>
        <end position="223"/>
    </location>
</feature>
<evidence type="ECO:0008006" key="5">
    <source>
        <dbReference type="Google" id="ProtNLM"/>
    </source>
</evidence>
<name>A0AAN6VXI7_9PEZI</name>
<comment type="caution">
    <text evidence="3">The sequence shown here is derived from an EMBL/GenBank/DDBJ whole genome shotgun (WGS) entry which is preliminary data.</text>
</comment>
<gene>
    <name evidence="3" type="ORF">QBC36DRAFT_341594</name>
</gene>
<organism evidence="3 4">
    <name type="scientific">Triangularia setosa</name>
    <dbReference type="NCBI Taxonomy" id="2587417"/>
    <lineage>
        <taxon>Eukaryota</taxon>
        <taxon>Fungi</taxon>
        <taxon>Dikarya</taxon>
        <taxon>Ascomycota</taxon>
        <taxon>Pezizomycotina</taxon>
        <taxon>Sordariomycetes</taxon>
        <taxon>Sordariomycetidae</taxon>
        <taxon>Sordariales</taxon>
        <taxon>Podosporaceae</taxon>
        <taxon>Triangularia</taxon>
    </lineage>
</organism>
<keyword evidence="1" id="KW-0175">Coiled coil</keyword>
<dbReference type="EMBL" id="MU866980">
    <property type="protein sequence ID" value="KAK4170592.1"/>
    <property type="molecule type" value="Genomic_DNA"/>
</dbReference>
<reference evidence="3" key="1">
    <citation type="journal article" date="2023" name="Mol. Phylogenet. Evol.">
        <title>Genome-scale phylogeny and comparative genomics of the fungal order Sordariales.</title>
        <authorList>
            <person name="Hensen N."/>
            <person name="Bonometti L."/>
            <person name="Westerberg I."/>
            <person name="Brannstrom I.O."/>
            <person name="Guillou S."/>
            <person name="Cros-Aarteil S."/>
            <person name="Calhoun S."/>
            <person name="Haridas S."/>
            <person name="Kuo A."/>
            <person name="Mondo S."/>
            <person name="Pangilinan J."/>
            <person name="Riley R."/>
            <person name="LaButti K."/>
            <person name="Andreopoulos B."/>
            <person name="Lipzen A."/>
            <person name="Chen C."/>
            <person name="Yan M."/>
            <person name="Daum C."/>
            <person name="Ng V."/>
            <person name="Clum A."/>
            <person name="Steindorff A."/>
            <person name="Ohm R.A."/>
            <person name="Martin F."/>
            <person name="Silar P."/>
            <person name="Natvig D.O."/>
            <person name="Lalanne C."/>
            <person name="Gautier V."/>
            <person name="Ament-Velasquez S.L."/>
            <person name="Kruys A."/>
            <person name="Hutchinson M.I."/>
            <person name="Powell A.J."/>
            <person name="Barry K."/>
            <person name="Miller A.N."/>
            <person name="Grigoriev I.V."/>
            <person name="Debuchy R."/>
            <person name="Gladieux P."/>
            <person name="Hiltunen Thoren M."/>
            <person name="Johannesson H."/>
        </authorList>
    </citation>
    <scope>NUCLEOTIDE SEQUENCE</scope>
    <source>
        <strain evidence="3">CBS 892.96</strain>
    </source>
</reference>
<feature type="region of interest" description="Disordered" evidence="2">
    <location>
        <begin position="131"/>
        <end position="223"/>
    </location>
</feature>
<evidence type="ECO:0000256" key="1">
    <source>
        <dbReference type="SAM" id="Coils"/>
    </source>
</evidence>
<evidence type="ECO:0000256" key="2">
    <source>
        <dbReference type="SAM" id="MobiDB-lite"/>
    </source>
</evidence>
<keyword evidence="4" id="KW-1185">Reference proteome</keyword>
<proteinExistence type="predicted"/>
<evidence type="ECO:0000313" key="4">
    <source>
        <dbReference type="Proteomes" id="UP001302321"/>
    </source>
</evidence>
<dbReference type="Proteomes" id="UP001302321">
    <property type="component" value="Unassembled WGS sequence"/>
</dbReference>
<sequence length="223" mass="24278">MSHRVQKKRHRKTDQATALSISIRERGCEIMPCTRCFTLDLSCFLAQGSTRCSECVRLKIPCDGTDVGSALARNLEVQQELEKEEEELENQLSSLAARLARIKRTRRSLRDRETQLFNRGMMEEEAQLLAFSPPGPSTQTAPSVPHVAPPPEHDSFFDWTSVPPGWPDQDFANGSAAFAGGTAPDSHLTPGLPPDPVADPSRCSPPLVVQGSSDGTPPTSQGS</sequence>
<feature type="coiled-coil region" evidence="1">
    <location>
        <begin position="67"/>
        <end position="112"/>
    </location>
</feature>
<evidence type="ECO:0000313" key="3">
    <source>
        <dbReference type="EMBL" id="KAK4170592.1"/>
    </source>
</evidence>
<protein>
    <recommendedName>
        <fullName evidence="5">Zn(2)-C6 fungal-type domain-containing protein</fullName>
    </recommendedName>
</protein>
<dbReference type="AlphaFoldDB" id="A0AAN6VXI7"/>